<reference evidence="1 2" key="1">
    <citation type="submission" date="2012-05" db="EMBL/GenBank/DDBJ databases">
        <title>Finished plasmid 1 of genome of Oscillatoria sp. PCC 7112.</title>
        <authorList>
            <consortium name="US DOE Joint Genome Institute"/>
            <person name="Gugger M."/>
            <person name="Coursin T."/>
            <person name="Rippka R."/>
            <person name="Tandeau De Marsac N."/>
            <person name="Huntemann M."/>
            <person name="Wei C.-L."/>
            <person name="Han J."/>
            <person name="Detter J.C."/>
            <person name="Han C."/>
            <person name="Tapia R."/>
            <person name="Davenport K."/>
            <person name="Daligault H."/>
            <person name="Erkkila T."/>
            <person name="Gu W."/>
            <person name="Munk A.C.C."/>
            <person name="Teshima H."/>
            <person name="Xu Y."/>
            <person name="Chain P."/>
            <person name="Chen A."/>
            <person name="Krypides N."/>
            <person name="Mavromatis K."/>
            <person name="Markowitz V."/>
            <person name="Szeto E."/>
            <person name="Ivanova N."/>
            <person name="Mikhailova N."/>
            <person name="Ovchinnikova G."/>
            <person name="Pagani I."/>
            <person name="Pati A."/>
            <person name="Goodwin L."/>
            <person name="Peters L."/>
            <person name="Pitluck S."/>
            <person name="Woyke T."/>
            <person name="Kerfeld C."/>
        </authorList>
    </citation>
    <scope>NUCLEOTIDE SEQUENCE [LARGE SCALE GENOMIC DNA]</scope>
    <source>
        <strain evidence="1 2">PCC 7112</strain>
        <plasmid evidence="1 2">pOSC7112.01</plasmid>
    </source>
</reference>
<protein>
    <submittedName>
        <fullName evidence="1">Uncharacterized protein</fullName>
    </submittedName>
</protein>
<sequence length="113" mass="12006">MESENLAVIDVEAELSIDSEPEDAEEWYSAQQIQGLLKLSKAGLQQSISKLQSIYGLDIATLRRGAARATQYSELALKACKLLNAGKLSELRKLVEASPAASSPSIGGIAETG</sequence>
<organism evidence="1 2">
    <name type="scientific">Phormidium nigroviride PCC 7112</name>
    <dbReference type="NCBI Taxonomy" id="179408"/>
    <lineage>
        <taxon>Bacteria</taxon>
        <taxon>Bacillati</taxon>
        <taxon>Cyanobacteriota</taxon>
        <taxon>Cyanophyceae</taxon>
        <taxon>Oscillatoriophycideae</taxon>
        <taxon>Oscillatoriales</taxon>
        <taxon>Oscillatoriaceae</taxon>
        <taxon>Phormidium</taxon>
    </lineage>
</organism>
<geneLocation type="plasmid" evidence="1 2">
    <name>pOSC7112.01</name>
</geneLocation>
<accession>K9VTG2</accession>
<evidence type="ECO:0000313" key="1">
    <source>
        <dbReference type="EMBL" id="AFZ10515.1"/>
    </source>
</evidence>
<dbReference type="AlphaFoldDB" id="K9VTG2"/>
<dbReference type="Proteomes" id="UP000010478">
    <property type="component" value="Plasmid pOSC7112.01"/>
</dbReference>
<gene>
    <name evidence="1" type="ORF">Osc7112_6356</name>
</gene>
<name>K9VTG2_9CYAN</name>
<keyword evidence="1" id="KW-0614">Plasmid</keyword>
<dbReference type="KEGG" id="oni:Osc7112_6356"/>
<evidence type="ECO:0000313" key="2">
    <source>
        <dbReference type="Proteomes" id="UP000010478"/>
    </source>
</evidence>
<proteinExistence type="predicted"/>
<keyword evidence="2" id="KW-1185">Reference proteome</keyword>
<dbReference type="EMBL" id="CP003615">
    <property type="protein sequence ID" value="AFZ10515.1"/>
    <property type="molecule type" value="Genomic_DNA"/>
</dbReference>
<dbReference type="HOGENOM" id="CLU_2130938_0_0_3"/>